<sequence>MNKMWVSFIGMGLMILAAAVVLFARSKTKGWIRIILVVVAVVLLIYGCLCELIALT</sequence>
<keyword evidence="3" id="KW-1185">Reference proteome</keyword>
<keyword evidence="1" id="KW-0472">Membrane</keyword>
<evidence type="ECO:0000313" key="2">
    <source>
        <dbReference type="EMBL" id="RKP57397.1"/>
    </source>
</evidence>
<dbReference type="EMBL" id="RBZM01000002">
    <property type="protein sequence ID" value="RKP57397.1"/>
    <property type="molecule type" value="Genomic_DNA"/>
</dbReference>
<evidence type="ECO:0000313" key="3">
    <source>
        <dbReference type="Proteomes" id="UP000282076"/>
    </source>
</evidence>
<keyword evidence="1" id="KW-1133">Transmembrane helix</keyword>
<accession>A0A494Y3S4</accession>
<evidence type="ECO:0000256" key="1">
    <source>
        <dbReference type="SAM" id="Phobius"/>
    </source>
</evidence>
<dbReference type="Proteomes" id="UP000282076">
    <property type="component" value="Unassembled WGS sequence"/>
</dbReference>
<reference evidence="2 3" key="1">
    <citation type="submission" date="2018-10" db="EMBL/GenBank/DDBJ databases">
        <title>Cohnella sp. M2MS4P-1, whole genome shotgun sequence.</title>
        <authorList>
            <person name="Tuo L."/>
        </authorList>
    </citation>
    <scope>NUCLEOTIDE SEQUENCE [LARGE SCALE GENOMIC DNA]</scope>
    <source>
        <strain evidence="2 3">M2MS4P-1</strain>
    </source>
</reference>
<keyword evidence="1" id="KW-0812">Transmembrane</keyword>
<dbReference type="InterPro" id="IPR020076">
    <property type="entry name" value="DUF2768"/>
</dbReference>
<feature type="transmembrane region" description="Helical" evidence="1">
    <location>
        <begin position="31"/>
        <end position="55"/>
    </location>
</feature>
<gene>
    <name evidence="2" type="ORF">D7Z26_03545</name>
</gene>
<name>A0A494Y3S4_9BACL</name>
<dbReference type="OrthoDB" id="2476435at2"/>
<dbReference type="AlphaFoldDB" id="A0A494Y3S4"/>
<protein>
    <submittedName>
        <fullName evidence="2">DUF2768 family protein</fullName>
    </submittedName>
</protein>
<dbReference type="Pfam" id="PF10966">
    <property type="entry name" value="DUF2768"/>
    <property type="match status" value="1"/>
</dbReference>
<proteinExistence type="predicted"/>
<organism evidence="2 3">
    <name type="scientific">Cohnella endophytica</name>
    <dbReference type="NCBI Taxonomy" id="2419778"/>
    <lineage>
        <taxon>Bacteria</taxon>
        <taxon>Bacillati</taxon>
        <taxon>Bacillota</taxon>
        <taxon>Bacilli</taxon>
        <taxon>Bacillales</taxon>
        <taxon>Paenibacillaceae</taxon>
        <taxon>Cohnella</taxon>
    </lineage>
</organism>
<comment type="caution">
    <text evidence="2">The sequence shown here is derived from an EMBL/GenBank/DDBJ whole genome shotgun (WGS) entry which is preliminary data.</text>
</comment>
<feature type="transmembrane region" description="Helical" evidence="1">
    <location>
        <begin position="6"/>
        <end position="24"/>
    </location>
</feature>